<dbReference type="EMBL" id="FPAS01000001">
    <property type="protein sequence ID" value="SFT48820.1"/>
    <property type="molecule type" value="Genomic_DNA"/>
</dbReference>
<dbReference type="Pfam" id="PF13645">
    <property type="entry name" value="YkuD_2"/>
    <property type="match status" value="1"/>
</dbReference>
<evidence type="ECO:0000313" key="2">
    <source>
        <dbReference type="Proteomes" id="UP000236454"/>
    </source>
</evidence>
<dbReference type="PANTHER" id="PTHR38477:SF1">
    <property type="entry name" value="MUREIN L,D-TRANSPEPTIDASE CATALYTIC DOMAIN FAMILY PROTEIN"/>
    <property type="match status" value="1"/>
</dbReference>
<dbReference type="PANTHER" id="PTHR38477">
    <property type="entry name" value="HYPOTHETICAL EXPORTED PROTEIN"/>
    <property type="match status" value="1"/>
</dbReference>
<proteinExistence type="predicted"/>
<gene>
    <name evidence="1" type="ORF">SAMN05216474_0843</name>
</gene>
<dbReference type="STRING" id="477690.SAMN05216474_0843"/>
<protein>
    <submittedName>
        <fullName evidence="1">L,D-transpeptidase catalytic domain</fullName>
    </submittedName>
</protein>
<dbReference type="Proteomes" id="UP000236454">
    <property type="component" value="Unassembled WGS sequence"/>
</dbReference>
<dbReference type="RefSeq" id="WP_170853666.1">
    <property type="nucleotide sequence ID" value="NZ_FPAS01000001.1"/>
</dbReference>
<dbReference type="InterPro" id="IPR032676">
    <property type="entry name" value="YkuD_2"/>
</dbReference>
<name>A0A1I6YEJ3_9FLAO</name>
<reference evidence="1 2" key="1">
    <citation type="submission" date="2016-10" db="EMBL/GenBank/DDBJ databases">
        <authorList>
            <person name="de Groot N.N."/>
        </authorList>
    </citation>
    <scope>NUCLEOTIDE SEQUENCE [LARGE SCALE GENOMIC DNA]</scope>
    <source>
        <strain evidence="1 2">CGMCC 1.7005</strain>
    </source>
</reference>
<keyword evidence="2" id="KW-1185">Reference proteome</keyword>
<sequence length="250" mass="28263">MERKDSYFKWILVLCLVLVAHANVRAEEGEKTDKSDSTSLTLAERWKETALERYQCLEDTNLNFEAFELAYRGYTKLLLEGELQESKYLTVVDFSLSSSAKRMYVIDMESDTILYNTYCAHGRNSGGEYARKFSNSTGSHMSSLGFYLTANTYAGKFDLALRLEGLERTNSKARSRGVVMHGAKYANPSFLERNGMLGRSYGCPAVPTDMAEPVINTIKGGSCFFIYHPSNYYLSQSKILKDYSFLLNEG</sequence>
<dbReference type="AlphaFoldDB" id="A0A1I6YEJ3"/>
<evidence type="ECO:0000313" key="1">
    <source>
        <dbReference type="EMBL" id="SFT48820.1"/>
    </source>
</evidence>
<accession>A0A1I6YEJ3</accession>
<organism evidence="1 2">
    <name type="scientific">Lishizhenia tianjinensis</name>
    <dbReference type="NCBI Taxonomy" id="477690"/>
    <lineage>
        <taxon>Bacteria</taxon>
        <taxon>Pseudomonadati</taxon>
        <taxon>Bacteroidota</taxon>
        <taxon>Flavobacteriia</taxon>
        <taxon>Flavobacteriales</taxon>
        <taxon>Crocinitomicaceae</taxon>
        <taxon>Lishizhenia</taxon>
    </lineage>
</organism>